<reference evidence="2" key="1">
    <citation type="submission" date="2023-05" db="EMBL/GenBank/DDBJ databases">
        <title>Streptantibioticus silvisoli sp. nov., acidotolerant actinomycetes 1 from pine litter.</title>
        <authorList>
            <person name="Swiecimska M."/>
            <person name="Golinska P."/>
            <person name="Sangal V."/>
            <person name="Wachnowicz B."/>
            <person name="Goodfellow M."/>
        </authorList>
    </citation>
    <scope>NUCLEOTIDE SEQUENCE</scope>
    <source>
        <strain evidence="2">SL13</strain>
    </source>
</reference>
<dbReference type="EMBL" id="JABXJJ020000008">
    <property type="protein sequence ID" value="MDI5969158.1"/>
    <property type="molecule type" value="Genomic_DNA"/>
</dbReference>
<comment type="caution">
    <text evidence="2">The sequence shown here is derived from an EMBL/GenBank/DDBJ whole genome shotgun (WGS) entry which is preliminary data.</text>
</comment>
<dbReference type="CDD" id="cd00865">
    <property type="entry name" value="PEBP_bact_arch"/>
    <property type="match status" value="1"/>
</dbReference>
<dbReference type="InterPro" id="IPR005247">
    <property type="entry name" value="YbhB_YbcL/LppC-like"/>
</dbReference>
<sequence length="189" mass="20077">MHPVEALLVPVGRLLRNRRPDEAASIANAPELATGNRITLTSPAFRDGDVVPAKHCGQFIGDDVSPALAWSALPAGRKGLVFVLEDLDNPGAVPGIHTVAAFAPTGGGLPEGALTPDDPRFRFLPNHRRQAKYVGPRPLPGHGTHRYRFHLYALDTDVDFTEVADMQAVPSTLAGHVLAAGTLTGTRTT</sequence>
<dbReference type="AlphaFoldDB" id="A0AA90H197"/>
<dbReference type="Gene3D" id="3.90.280.10">
    <property type="entry name" value="PEBP-like"/>
    <property type="match status" value="1"/>
</dbReference>
<dbReference type="PANTHER" id="PTHR30289:SF1">
    <property type="entry name" value="PEBP (PHOSPHATIDYLETHANOLAMINE-BINDING PROTEIN) FAMILY PROTEIN"/>
    <property type="match status" value="1"/>
</dbReference>
<dbReference type="PANTHER" id="PTHR30289">
    <property type="entry name" value="UNCHARACTERIZED PROTEIN YBCL-RELATED"/>
    <property type="match status" value="1"/>
</dbReference>
<dbReference type="RefSeq" id="WP_271315544.1">
    <property type="nucleotide sequence ID" value="NZ_JABXJJ020000008.1"/>
</dbReference>
<protein>
    <submittedName>
        <fullName evidence="2">YbhB/YbcL family Raf kinase inhibitor-like protein</fullName>
    </submittedName>
</protein>
<evidence type="ECO:0000256" key="1">
    <source>
        <dbReference type="ARBA" id="ARBA00007120"/>
    </source>
</evidence>
<evidence type="ECO:0000313" key="2">
    <source>
        <dbReference type="EMBL" id="MDI5969158.1"/>
    </source>
</evidence>
<dbReference type="InterPro" id="IPR008914">
    <property type="entry name" value="PEBP"/>
</dbReference>
<name>A0AA90H197_9ACTN</name>
<proteinExistence type="inferred from homology"/>
<accession>A0AA90H197</accession>
<dbReference type="Pfam" id="PF01161">
    <property type="entry name" value="PBP"/>
    <property type="match status" value="1"/>
</dbReference>
<organism evidence="2">
    <name type="scientific">Streptantibioticus silvisoli</name>
    <dbReference type="NCBI Taxonomy" id="2705255"/>
    <lineage>
        <taxon>Bacteria</taxon>
        <taxon>Bacillati</taxon>
        <taxon>Actinomycetota</taxon>
        <taxon>Actinomycetes</taxon>
        <taxon>Kitasatosporales</taxon>
        <taxon>Streptomycetaceae</taxon>
        <taxon>Streptantibioticus</taxon>
    </lineage>
</organism>
<comment type="similarity">
    <text evidence="1">Belongs to the UPF0098 family.</text>
</comment>
<gene>
    <name evidence="2" type="ORF">POF50_007335</name>
</gene>
<dbReference type="SUPFAM" id="SSF49777">
    <property type="entry name" value="PEBP-like"/>
    <property type="match status" value="1"/>
</dbReference>
<dbReference type="InterPro" id="IPR036610">
    <property type="entry name" value="PEBP-like_sf"/>
</dbReference>